<sequence>MANKKVVGKGVFFCVMSALQIIFEMFALFNPGWVMAENKTLKFVEEFENTVDSDAIATAPVKGNIYVDVAIGLFKTVVQGKTIPENREGLKGVIGFIMVSLLAAAFSLIHSLLVVKTECCENKCVKCFCGEEKCKTCLKAAVEKLRTIANSNYAAGVSAGAASAMFAYTTSDLADVSFGSSFILEAISSGFSILTLILNICMPPIEHPNTEPASGGNHGGAYVQMNEPRFNADNV</sequence>
<dbReference type="Ensembl" id="ENSCINT00000028644.2">
    <property type="protein sequence ID" value="ENSCINP00000028398.2"/>
    <property type="gene ID" value="ENSCING00000016371.2"/>
</dbReference>
<evidence type="ECO:0000313" key="2">
    <source>
        <dbReference type="Ensembl" id="ENSCINP00000028398.2"/>
    </source>
</evidence>
<keyword evidence="1" id="KW-1133">Transmembrane helix</keyword>
<name>F6VGK9_CIOIN</name>
<organism evidence="2 3">
    <name type="scientific">Ciona intestinalis</name>
    <name type="common">Transparent sea squirt</name>
    <name type="synonym">Ascidia intestinalis</name>
    <dbReference type="NCBI Taxonomy" id="7719"/>
    <lineage>
        <taxon>Eukaryota</taxon>
        <taxon>Metazoa</taxon>
        <taxon>Chordata</taxon>
        <taxon>Tunicata</taxon>
        <taxon>Ascidiacea</taxon>
        <taxon>Phlebobranchia</taxon>
        <taxon>Cionidae</taxon>
        <taxon>Ciona</taxon>
    </lineage>
</organism>
<dbReference type="GeneTree" id="ENSGT00390000015403"/>
<protein>
    <submittedName>
        <fullName evidence="2">Uncharacterized LOC100181182</fullName>
    </submittedName>
</protein>
<reference evidence="3" key="1">
    <citation type="journal article" date="2002" name="Science">
        <title>The draft genome of Ciona intestinalis: insights into chordate and vertebrate origins.</title>
        <authorList>
            <person name="Dehal P."/>
            <person name="Satou Y."/>
            <person name="Campbell R.K."/>
            <person name="Chapman J."/>
            <person name="Degnan B."/>
            <person name="De Tomaso A."/>
            <person name="Davidson B."/>
            <person name="Di Gregorio A."/>
            <person name="Gelpke M."/>
            <person name="Goodstein D.M."/>
            <person name="Harafuji N."/>
            <person name="Hastings K.E."/>
            <person name="Ho I."/>
            <person name="Hotta K."/>
            <person name="Huang W."/>
            <person name="Kawashima T."/>
            <person name="Lemaire P."/>
            <person name="Martinez D."/>
            <person name="Meinertzhagen I.A."/>
            <person name="Necula S."/>
            <person name="Nonaka M."/>
            <person name="Putnam N."/>
            <person name="Rash S."/>
            <person name="Saiga H."/>
            <person name="Satake M."/>
            <person name="Terry A."/>
            <person name="Yamada L."/>
            <person name="Wang H.G."/>
            <person name="Awazu S."/>
            <person name="Azumi K."/>
            <person name="Boore J."/>
            <person name="Branno M."/>
            <person name="Chin-Bow S."/>
            <person name="DeSantis R."/>
            <person name="Doyle S."/>
            <person name="Francino P."/>
            <person name="Keys D.N."/>
            <person name="Haga S."/>
            <person name="Hayashi H."/>
            <person name="Hino K."/>
            <person name="Imai K.S."/>
            <person name="Inaba K."/>
            <person name="Kano S."/>
            <person name="Kobayashi K."/>
            <person name="Kobayashi M."/>
            <person name="Lee B.I."/>
            <person name="Makabe K.W."/>
            <person name="Manohar C."/>
            <person name="Matassi G."/>
            <person name="Medina M."/>
            <person name="Mochizuki Y."/>
            <person name="Mount S."/>
            <person name="Morishita T."/>
            <person name="Miura S."/>
            <person name="Nakayama A."/>
            <person name="Nishizaka S."/>
            <person name="Nomoto H."/>
            <person name="Ohta F."/>
            <person name="Oishi K."/>
            <person name="Rigoutsos I."/>
            <person name="Sano M."/>
            <person name="Sasaki A."/>
            <person name="Sasakura Y."/>
            <person name="Shoguchi E."/>
            <person name="Shin-i T."/>
            <person name="Spagnuolo A."/>
            <person name="Stainier D."/>
            <person name="Suzuki M.M."/>
            <person name="Tassy O."/>
            <person name="Takatori N."/>
            <person name="Tokuoka M."/>
            <person name="Yagi K."/>
            <person name="Yoshizaki F."/>
            <person name="Wada S."/>
            <person name="Zhang C."/>
            <person name="Hyatt P.D."/>
            <person name="Larimer F."/>
            <person name="Detter C."/>
            <person name="Doggett N."/>
            <person name="Glavina T."/>
            <person name="Hawkins T."/>
            <person name="Richardson P."/>
            <person name="Lucas S."/>
            <person name="Kohara Y."/>
            <person name="Levine M."/>
            <person name="Satoh N."/>
            <person name="Rokhsar D.S."/>
        </authorList>
    </citation>
    <scope>NUCLEOTIDE SEQUENCE [LARGE SCALE GENOMIC DNA]</scope>
</reference>
<dbReference type="Proteomes" id="UP000008144">
    <property type="component" value="Unassembled WGS sequence"/>
</dbReference>
<gene>
    <name evidence="2" type="primary">LOC100181182</name>
</gene>
<keyword evidence="1" id="KW-0472">Membrane</keyword>
<keyword evidence="3" id="KW-1185">Reference proteome</keyword>
<reference evidence="2" key="2">
    <citation type="submission" date="2025-08" db="UniProtKB">
        <authorList>
            <consortium name="Ensembl"/>
        </authorList>
    </citation>
    <scope>IDENTIFICATION</scope>
</reference>
<feature type="transmembrane region" description="Helical" evidence="1">
    <location>
        <begin position="93"/>
        <end position="115"/>
    </location>
</feature>
<feature type="transmembrane region" description="Helical" evidence="1">
    <location>
        <begin position="6"/>
        <end position="29"/>
    </location>
</feature>
<accession>F6VGK9</accession>
<dbReference type="HOGENOM" id="CLU_1179872_0_0_1"/>
<keyword evidence="1" id="KW-0812">Transmembrane</keyword>
<reference evidence="2" key="3">
    <citation type="submission" date="2025-09" db="UniProtKB">
        <authorList>
            <consortium name="Ensembl"/>
        </authorList>
    </citation>
    <scope>IDENTIFICATION</scope>
</reference>
<dbReference type="AlphaFoldDB" id="F6VGK9"/>
<proteinExistence type="predicted"/>
<evidence type="ECO:0000256" key="1">
    <source>
        <dbReference type="SAM" id="Phobius"/>
    </source>
</evidence>
<dbReference type="InParanoid" id="F6VGK9"/>
<evidence type="ECO:0000313" key="3">
    <source>
        <dbReference type="Proteomes" id="UP000008144"/>
    </source>
</evidence>